<dbReference type="OrthoDB" id="182741at2157"/>
<name>D8J719_HALJB</name>
<dbReference type="EMBL" id="CP002062">
    <property type="protein sequence ID" value="ADJ15972.1"/>
    <property type="molecule type" value="Genomic_DNA"/>
</dbReference>
<dbReference type="InterPro" id="IPR041698">
    <property type="entry name" value="Methyltransf_25"/>
</dbReference>
<evidence type="ECO:0000313" key="5">
    <source>
        <dbReference type="EMBL" id="ELY38068.1"/>
    </source>
</evidence>
<dbReference type="GO" id="GO:0032259">
    <property type="term" value="P:methylation"/>
    <property type="evidence" value="ECO:0007669"/>
    <property type="project" value="UniProtKB-KW"/>
</dbReference>
<organism evidence="4 6">
    <name type="scientific">Halalkalicoccus jeotgali (strain DSM 18796 / CECT 7217 / JCM 14584 / KCTC 4019 / B3)</name>
    <dbReference type="NCBI Taxonomy" id="795797"/>
    <lineage>
        <taxon>Archaea</taxon>
        <taxon>Methanobacteriati</taxon>
        <taxon>Methanobacteriota</taxon>
        <taxon>Stenosarchaea group</taxon>
        <taxon>Halobacteria</taxon>
        <taxon>Halobacteriales</taxon>
        <taxon>Halococcaceae</taxon>
        <taxon>Halalkalicoccus</taxon>
    </lineage>
</organism>
<evidence type="ECO:0000313" key="6">
    <source>
        <dbReference type="Proteomes" id="UP000000390"/>
    </source>
</evidence>
<dbReference type="CDD" id="cd02440">
    <property type="entry name" value="AdoMet_MTases"/>
    <property type="match status" value="1"/>
</dbReference>
<accession>D8J719</accession>
<reference evidence="4 6" key="1">
    <citation type="journal article" date="2010" name="J. Bacteriol.">
        <title>Complete genome sequence of Halalkalicoccus jeotgali B3(T), an extremely halophilic archaeon.</title>
        <authorList>
            <person name="Roh S.W."/>
            <person name="Nam Y.D."/>
            <person name="Nam S.H."/>
            <person name="Choi S.H."/>
            <person name="Park H.S."/>
            <person name="Bae J.W."/>
        </authorList>
    </citation>
    <scope>NUCLEOTIDE SEQUENCE [LARGE SCALE GENOMIC DNA]</scope>
    <source>
        <strain evidence="4">B3</strain>
        <strain evidence="6">DSM 18796 / CECT 7217 / JCM 14584 / KCTC 4019 / B3</strain>
    </source>
</reference>
<dbReference type="Proteomes" id="UP000011645">
    <property type="component" value="Unassembled WGS sequence"/>
</dbReference>
<dbReference type="RefSeq" id="WP_008415900.1">
    <property type="nucleotide sequence ID" value="NC_014297.1"/>
</dbReference>
<dbReference type="AlphaFoldDB" id="D8J719"/>
<keyword evidence="2 5" id="KW-0808">Transferase</keyword>
<protein>
    <submittedName>
        <fullName evidence="4">Methyltransferase type 11</fullName>
    </submittedName>
    <submittedName>
        <fullName evidence="5">Type 11 methyltransferase</fullName>
    </submittedName>
</protein>
<dbReference type="PANTHER" id="PTHR43861:SF1">
    <property type="entry name" value="TRANS-ACONITATE 2-METHYLTRANSFERASE"/>
    <property type="match status" value="1"/>
</dbReference>
<dbReference type="Pfam" id="PF13649">
    <property type="entry name" value="Methyltransf_25"/>
    <property type="match status" value="1"/>
</dbReference>
<dbReference type="EMBL" id="AOHV01000024">
    <property type="protein sequence ID" value="ELY38068.1"/>
    <property type="molecule type" value="Genomic_DNA"/>
</dbReference>
<evidence type="ECO:0000259" key="3">
    <source>
        <dbReference type="Pfam" id="PF13649"/>
    </source>
</evidence>
<sequence>MSAADFYTRWADLYDPLSRLIPGIAGLRRKTAVALDLELGDVVVEMGCGTGANLASLREEVGPEGTVIGVDVSAGVLERAREHVTREGWENVHLVRGDATAPPVQRADAVVATFVIGMFSDPERVVEGWCEFVGSGGTVALLNATRSRRAYGPLVNLLFRAFVYASTPGKRRFDDPTEVLDRRVAAGHRTVERRCERTVHDDGALGLVRLTAGRVR</sequence>
<dbReference type="KEGG" id="hje:HacjB3_12955"/>
<reference evidence="5 7" key="2">
    <citation type="journal article" date="2014" name="PLoS Genet.">
        <title>Phylogenetically driven sequencing of extremely halophilic archaea reveals strategies for static and dynamic osmo-response.</title>
        <authorList>
            <person name="Becker E.A."/>
            <person name="Seitzer P.M."/>
            <person name="Tritt A."/>
            <person name="Larsen D."/>
            <person name="Krusor M."/>
            <person name="Yao A.I."/>
            <person name="Wu D."/>
            <person name="Madern D."/>
            <person name="Eisen J.A."/>
            <person name="Darling A.E."/>
            <person name="Facciotti M.T."/>
        </authorList>
    </citation>
    <scope>NUCLEOTIDE SEQUENCE [LARGE SCALE GENOMIC DNA]</scope>
    <source>
        <strain evidence="5">B3</strain>
        <strain evidence="7">DSM 18796 / CECT 7217 / JCM 14584 / KCTC 4019 / B3</strain>
    </source>
</reference>
<proteinExistence type="predicted"/>
<keyword evidence="1 4" id="KW-0489">Methyltransferase</keyword>
<gene>
    <name evidence="4" type="ordered locus">HacjB3_12955</name>
    <name evidence="5" type="ORF">C497_08159</name>
</gene>
<dbReference type="HOGENOM" id="CLU_080641_0_0_2"/>
<dbReference type="Gene3D" id="3.40.50.150">
    <property type="entry name" value="Vaccinia Virus protein VP39"/>
    <property type="match status" value="1"/>
</dbReference>
<evidence type="ECO:0000313" key="4">
    <source>
        <dbReference type="EMBL" id="ADJ15972.1"/>
    </source>
</evidence>
<dbReference type="eggNOG" id="arCOG02703">
    <property type="taxonomic scope" value="Archaea"/>
</dbReference>
<dbReference type="GO" id="GO:0008168">
    <property type="term" value="F:methyltransferase activity"/>
    <property type="evidence" value="ECO:0007669"/>
    <property type="project" value="UniProtKB-KW"/>
</dbReference>
<dbReference type="PATRIC" id="fig|795797.18.peg.2592"/>
<evidence type="ECO:0000256" key="1">
    <source>
        <dbReference type="ARBA" id="ARBA00022603"/>
    </source>
</evidence>
<keyword evidence="7" id="KW-1185">Reference proteome</keyword>
<dbReference type="STRING" id="795797.HacjB3_12955"/>
<dbReference type="SUPFAM" id="SSF53335">
    <property type="entry name" value="S-adenosyl-L-methionine-dependent methyltransferases"/>
    <property type="match status" value="1"/>
</dbReference>
<feature type="domain" description="Methyltransferase" evidence="3">
    <location>
        <begin position="43"/>
        <end position="137"/>
    </location>
</feature>
<dbReference type="GeneID" id="9420407"/>
<evidence type="ECO:0000313" key="7">
    <source>
        <dbReference type="Proteomes" id="UP000011645"/>
    </source>
</evidence>
<dbReference type="Proteomes" id="UP000000390">
    <property type="component" value="Chromosome"/>
</dbReference>
<dbReference type="PANTHER" id="PTHR43861">
    <property type="entry name" value="TRANS-ACONITATE 2-METHYLTRANSFERASE-RELATED"/>
    <property type="match status" value="1"/>
</dbReference>
<evidence type="ECO:0000256" key="2">
    <source>
        <dbReference type="ARBA" id="ARBA00022679"/>
    </source>
</evidence>
<dbReference type="InterPro" id="IPR029063">
    <property type="entry name" value="SAM-dependent_MTases_sf"/>
</dbReference>